<dbReference type="InterPro" id="IPR022703">
    <property type="entry name" value="DUF3533"/>
</dbReference>
<protein>
    <recommendedName>
        <fullName evidence="3">DUF3533 domain-containing protein</fullName>
    </recommendedName>
</protein>
<feature type="compositionally biased region" description="Polar residues" evidence="1">
    <location>
        <begin position="20"/>
        <end position="37"/>
    </location>
</feature>
<dbReference type="GO" id="GO:0016020">
    <property type="term" value="C:membrane"/>
    <property type="evidence" value="ECO:0007669"/>
    <property type="project" value="TreeGrafter"/>
</dbReference>
<dbReference type="AlphaFoldDB" id="A0AAX4H7D3"/>
<dbReference type="PANTHER" id="PTHR34814:SF1">
    <property type="entry name" value="NITROSOGUANIDINE RESISTANCE PROTEIN SNG1"/>
    <property type="match status" value="1"/>
</dbReference>
<evidence type="ECO:0000313" key="4">
    <source>
        <dbReference type="EMBL" id="WPK24159.1"/>
    </source>
</evidence>
<gene>
    <name evidence="4" type="ORF">PUMCH_001421</name>
</gene>
<evidence type="ECO:0000313" key="5">
    <source>
        <dbReference type="Proteomes" id="UP001338582"/>
    </source>
</evidence>
<feature type="transmembrane region" description="Helical" evidence="2">
    <location>
        <begin position="457"/>
        <end position="483"/>
    </location>
</feature>
<dbReference type="PANTHER" id="PTHR34814">
    <property type="entry name" value="NITROSOGUANIDINE RESISTANCE PROTEIN SNG1"/>
    <property type="match status" value="1"/>
</dbReference>
<dbReference type="Proteomes" id="UP001338582">
    <property type="component" value="Chromosome 2"/>
</dbReference>
<dbReference type="InterPro" id="IPR053001">
    <property type="entry name" value="MNNG_permease-like"/>
</dbReference>
<dbReference type="KEGG" id="asau:88172486"/>
<evidence type="ECO:0000259" key="3">
    <source>
        <dbReference type="Pfam" id="PF12051"/>
    </source>
</evidence>
<feature type="transmembrane region" description="Helical" evidence="2">
    <location>
        <begin position="398"/>
        <end position="420"/>
    </location>
</feature>
<feature type="domain" description="DUF3533" evidence="3">
    <location>
        <begin position="150"/>
        <end position="538"/>
    </location>
</feature>
<dbReference type="RefSeq" id="XP_062876542.1">
    <property type="nucleotide sequence ID" value="XM_063020472.1"/>
</dbReference>
<keyword evidence="5" id="KW-1185">Reference proteome</keyword>
<feature type="region of interest" description="Disordered" evidence="1">
    <location>
        <begin position="1"/>
        <end position="37"/>
    </location>
</feature>
<feature type="transmembrane region" description="Helical" evidence="2">
    <location>
        <begin position="151"/>
        <end position="171"/>
    </location>
</feature>
<dbReference type="GeneID" id="88172486"/>
<keyword evidence="2" id="KW-0472">Membrane</keyword>
<keyword evidence="2" id="KW-1133">Transmembrane helix</keyword>
<feature type="transmembrane region" description="Helical" evidence="2">
    <location>
        <begin position="366"/>
        <end position="386"/>
    </location>
</feature>
<accession>A0AAX4H7D3</accession>
<feature type="region of interest" description="Disordered" evidence="1">
    <location>
        <begin position="84"/>
        <end position="111"/>
    </location>
</feature>
<dbReference type="EMBL" id="CP138895">
    <property type="protein sequence ID" value="WPK24159.1"/>
    <property type="molecule type" value="Genomic_DNA"/>
</dbReference>
<reference evidence="4 5" key="1">
    <citation type="submission" date="2023-10" db="EMBL/GenBank/DDBJ databases">
        <title>Draft Genome Sequence of Candida saopaulonensis from a very Premature Infant with Sepsis.</title>
        <authorList>
            <person name="Ning Y."/>
            <person name="Dai R."/>
            <person name="Xiao M."/>
            <person name="Xu Y."/>
            <person name="Yan Q."/>
            <person name="Zhang L."/>
        </authorList>
    </citation>
    <scope>NUCLEOTIDE SEQUENCE [LARGE SCALE GENOMIC DNA]</scope>
    <source>
        <strain evidence="4 5">19XY460</strain>
    </source>
</reference>
<keyword evidence="2" id="KW-0812">Transmembrane</keyword>
<organism evidence="4 5">
    <name type="scientific">Australozyma saopauloensis</name>
    <dbReference type="NCBI Taxonomy" id="291208"/>
    <lineage>
        <taxon>Eukaryota</taxon>
        <taxon>Fungi</taxon>
        <taxon>Dikarya</taxon>
        <taxon>Ascomycota</taxon>
        <taxon>Saccharomycotina</taxon>
        <taxon>Pichiomycetes</taxon>
        <taxon>Metschnikowiaceae</taxon>
        <taxon>Australozyma</taxon>
    </lineage>
</organism>
<feature type="transmembrane region" description="Helical" evidence="2">
    <location>
        <begin position="432"/>
        <end position="451"/>
    </location>
</feature>
<evidence type="ECO:0000256" key="1">
    <source>
        <dbReference type="SAM" id="MobiDB-lite"/>
    </source>
</evidence>
<feature type="compositionally biased region" description="Low complexity" evidence="1">
    <location>
        <begin position="1"/>
        <end position="19"/>
    </location>
</feature>
<feature type="transmembrane region" description="Helical" evidence="2">
    <location>
        <begin position="527"/>
        <end position="548"/>
    </location>
</feature>
<dbReference type="Pfam" id="PF12051">
    <property type="entry name" value="DUF3533"/>
    <property type="match status" value="1"/>
</dbReference>
<feature type="compositionally biased region" description="Polar residues" evidence="1">
    <location>
        <begin position="94"/>
        <end position="104"/>
    </location>
</feature>
<sequence length="573" mass="63342">MAAPRSSLSSSEASHEVASFTGSDVNPQALQGDRQSFLQKVSSTASNLLSSTRARTHSVTSAVAGLENFGYNGELYGVTLEPEEADEDEELQVATKSEASSGSQEGVEPGVEGLDEKLAVDEGVSTKKDRFWSSNLHETRTVIYRTLLTNYVFLILGFAICLCIYWGSFFGRAGRLKNLHYLVVDGDGEVEKLPPVLGTVVTKFFSSPKLAPYGTFKVLNYTESVQMASAANMTLEQYAQHQVYVQKYSAAYFVRNNATAIMYRMLATANSSFSPSRELLAVYYETGSDYNKVANYVIPVTQLIALQFGEIMRTVKWNQFWFTVLNSTQISQVMNNAPSLFTSLPSFKLVDNLPVKKAVYQAPLQIGLIYLCVFTFFQFVFTYPVQLELASKLTPARFVAVRMFLAQGAYFLLSLAYIVLNTAFQMNFTATFGYLGFLVIWMFAFLTMSSIGSIMEALVLVCFIFKPACIGLVILFVAVTNLAPTISPIPLCPTFYRYGYAMPVFNSYHLMNIAYFNSWKGDMGRYIGILVAWSVVSNLCMPFVMMYASKVMKKRKAAAATIPVGATVAGASG</sequence>
<name>A0AAX4H7D3_9ASCO</name>
<evidence type="ECO:0000256" key="2">
    <source>
        <dbReference type="SAM" id="Phobius"/>
    </source>
</evidence>
<proteinExistence type="predicted"/>